<dbReference type="STRING" id="7375.A0A0L0C1F5"/>
<comment type="caution">
    <text evidence="15">The sequence shown here is derived from an EMBL/GenBank/DDBJ whole genome shotgun (WGS) entry which is preliminary data.</text>
</comment>
<feature type="region of interest" description="Disordered" evidence="14">
    <location>
        <begin position="15"/>
        <end position="135"/>
    </location>
</feature>
<dbReference type="GO" id="GO:0042149">
    <property type="term" value="P:cellular response to glucose starvation"/>
    <property type="evidence" value="ECO:0007669"/>
    <property type="project" value="TreeGrafter"/>
</dbReference>
<dbReference type="GO" id="GO:0008168">
    <property type="term" value="F:methyltransferase activity"/>
    <property type="evidence" value="ECO:0007669"/>
    <property type="project" value="UniProtKB-KW"/>
</dbReference>
<keyword evidence="7 13" id="KW-0808">Transferase</keyword>
<dbReference type="GO" id="GO:0006364">
    <property type="term" value="P:rRNA processing"/>
    <property type="evidence" value="ECO:0007669"/>
    <property type="project" value="UniProtKB-UniRule"/>
</dbReference>
<keyword evidence="12 13" id="KW-0539">Nucleus</keyword>
<keyword evidence="10" id="KW-0805">Transcription regulation</keyword>
<keyword evidence="8 13" id="KW-0949">S-adenosyl-L-methionine</keyword>
<evidence type="ECO:0000256" key="3">
    <source>
        <dbReference type="ARBA" id="ARBA00020203"/>
    </source>
</evidence>
<protein>
    <recommendedName>
        <fullName evidence="3 13">Ribosomal RNA-processing protein 8</fullName>
        <ecNumber evidence="13">2.1.1.-</ecNumber>
    </recommendedName>
</protein>
<evidence type="ECO:0000256" key="4">
    <source>
        <dbReference type="ARBA" id="ARBA00022491"/>
    </source>
</evidence>
<dbReference type="SUPFAM" id="SSF53335">
    <property type="entry name" value="S-adenosyl-L-methionine-dependent methyltransferases"/>
    <property type="match status" value="1"/>
</dbReference>
<dbReference type="EC" id="2.1.1.-" evidence="13"/>
<dbReference type="AlphaFoldDB" id="A0A0L0C1F5"/>
<evidence type="ECO:0000313" key="16">
    <source>
        <dbReference type="Proteomes" id="UP000037069"/>
    </source>
</evidence>
<dbReference type="Gene3D" id="1.10.10.2150">
    <property type="entry name" value="Ribosomal RNA-processing protein 8, N-terminal domain"/>
    <property type="match status" value="1"/>
</dbReference>
<keyword evidence="4" id="KW-0678">Repressor</keyword>
<keyword evidence="11" id="KW-0804">Transcription</keyword>
<keyword evidence="16" id="KW-1185">Reference proteome</keyword>
<dbReference type="GO" id="GO:0046015">
    <property type="term" value="P:regulation of transcription by glucose"/>
    <property type="evidence" value="ECO:0007669"/>
    <property type="project" value="TreeGrafter"/>
</dbReference>
<name>A0A0L0C1F5_LUCCU</name>
<comment type="function">
    <text evidence="13">Probable methyltransferase required to silence rDNA.</text>
</comment>
<dbReference type="OrthoDB" id="10258825at2759"/>
<dbReference type="GO" id="GO:0005730">
    <property type="term" value="C:nucleolus"/>
    <property type="evidence" value="ECO:0007669"/>
    <property type="project" value="UniProtKB-SubCell"/>
</dbReference>
<evidence type="ECO:0000256" key="7">
    <source>
        <dbReference type="ARBA" id="ARBA00022679"/>
    </source>
</evidence>
<accession>A0A0L0C1F5</accession>
<dbReference type="Pfam" id="PF05148">
    <property type="entry name" value="Methyltransf_8"/>
    <property type="match status" value="1"/>
</dbReference>
<evidence type="ECO:0000256" key="9">
    <source>
        <dbReference type="ARBA" id="ARBA00022853"/>
    </source>
</evidence>
<dbReference type="InterPro" id="IPR007823">
    <property type="entry name" value="RRP8"/>
</dbReference>
<dbReference type="GO" id="GO:0032259">
    <property type="term" value="P:methylation"/>
    <property type="evidence" value="ECO:0007669"/>
    <property type="project" value="UniProtKB-KW"/>
</dbReference>
<keyword evidence="6 13" id="KW-0489">Methyltransferase</keyword>
<feature type="compositionally biased region" description="Acidic residues" evidence="14">
    <location>
        <begin position="119"/>
        <end position="130"/>
    </location>
</feature>
<evidence type="ECO:0000256" key="5">
    <source>
        <dbReference type="ARBA" id="ARBA00022552"/>
    </source>
</evidence>
<gene>
    <name evidence="15" type="ORF">FF38_06683</name>
</gene>
<sequence>MKFFVPSAFDKSTEAVKFKPTQLAIEQSSSKIKKNKKNKKKKSKKANEHESVPHKGKGPLAPHLLESDDDVMPDMNKVKKGKVEKKKNNKKQQKQKLKPSPALSKAIQETIALAKNDPNDNDDAMEDDETPTATAPANSFEAKLKEQLMGGRFRFLNEQLYTMNSKKAENLFKQDPEAFKAYHDGYRHQVEKWPLNPLDRIIKMIKKLPKSLEICDFGCGEGKLAKSVPHKVISMDLVSCRDDIIACDMAETPLTTQSLDVAVYCLSLMGTNLKDYLLEANRVLKMDGLIYIAEIQSRFDNVKDFVKKLDTFGFQLIRQDVGQKVFYFFQFKKVRNVGKVANVPQLALKPCLYRKR</sequence>
<dbReference type="PANTHER" id="PTHR12787:SF0">
    <property type="entry name" value="RIBOSOMAL RNA-PROCESSING PROTEIN 8"/>
    <property type="match status" value="1"/>
</dbReference>
<evidence type="ECO:0000256" key="14">
    <source>
        <dbReference type="SAM" id="MobiDB-lite"/>
    </source>
</evidence>
<organism evidence="15 16">
    <name type="scientific">Lucilia cuprina</name>
    <name type="common">Green bottle fly</name>
    <name type="synonym">Australian sheep blowfly</name>
    <dbReference type="NCBI Taxonomy" id="7375"/>
    <lineage>
        <taxon>Eukaryota</taxon>
        <taxon>Metazoa</taxon>
        <taxon>Ecdysozoa</taxon>
        <taxon>Arthropoda</taxon>
        <taxon>Hexapoda</taxon>
        <taxon>Insecta</taxon>
        <taxon>Pterygota</taxon>
        <taxon>Neoptera</taxon>
        <taxon>Endopterygota</taxon>
        <taxon>Diptera</taxon>
        <taxon>Brachycera</taxon>
        <taxon>Muscomorpha</taxon>
        <taxon>Oestroidea</taxon>
        <taxon>Calliphoridae</taxon>
        <taxon>Luciliinae</taxon>
        <taxon>Lucilia</taxon>
    </lineage>
</organism>
<dbReference type="OMA" id="KWPTNPL"/>
<keyword evidence="9" id="KW-0156">Chromatin regulator</keyword>
<comment type="similarity">
    <text evidence="2 13">Belongs to the methyltransferase superfamily. RRP8 family.</text>
</comment>
<dbReference type="EMBL" id="JRES01001007">
    <property type="protein sequence ID" value="KNC26188.1"/>
    <property type="molecule type" value="Genomic_DNA"/>
</dbReference>
<evidence type="ECO:0000256" key="12">
    <source>
        <dbReference type="ARBA" id="ARBA00023242"/>
    </source>
</evidence>
<proteinExistence type="inferred from homology"/>
<evidence type="ECO:0000256" key="2">
    <source>
        <dbReference type="ARBA" id="ARBA00006301"/>
    </source>
</evidence>
<evidence type="ECO:0000256" key="10">
    <source>
        <dbReference type="ARBA" id="ARBA00023015"/>
    </source>
</evidence>
<evidence type="ECO:0000313" key="15">
    <source>
        <dbReference type="EMBL" id="KNC26188.1"/>
    </source>
</evidence>
<dbReference type="GO" id="GO:0005677">
    <property type="term" value="C:chromatin silencing complex"/>
    <property type="evidence" value="ECO:0007669"/>
    <property type="project" value="TreeGrafter"/>
</dbReference>
<dbReference type="InterPro" id="IPR042036">
    <property type="entry name" value="RRP8_N"/>
</dbReference>
<dbReference type="Proteomes" id="UP000037069">
    <property type="component" value="Unassembled WGS sequence"/>
</dbReference>
<dbReference type="InterPro" id="IPR029063">
    <property type="entry name" value="SAM-dependent_MTases_sf"/>
</dbReference>
<dbReference type="GO" id="GO:0033553">
    <property type="term" value="C:rDNA heterochromatin"/>
    <property type="evidence" value="ECO:0007669"/>
    <property type="project" value="TreeGrafter"/>
</dbReference>
<evidence type="ECO:0000256" key="8">
    <source>
        <dbReference type="ARBA" id="ARBA00022691"/>
    </source>
</evidence>
<dbReference type="FunFam" id="3.40.50.150:FF:000068">
    <property type="entry name" value="Ribosomal RNA-processing protein 8"/>
    <property type="match status" value="1"/>
</dbReference>
<comment type="subcellular location">
    <subcellularLocation>
        <location evidence="1 13">Nucleus</location>
        <location evidence="1 13">Nucleolus</location>
    </subcellularLocation>
</comment>
<evidence type="ECO:0000256" key="11">
    <source>
        <dbReference type="ARBA" id="ARBA00023163"/>
    </source>
</evidence>
<reference evidence="15 16" key="1">
    <citation type="journal article" date="2015" name="Nat. Commun.">
        <title>Lucilia cuprina genome unlocks parasitic fly biology to underpin future interventions.</title>
        <authorList>
            <person name="Anstead C.A."/>
            <person name="Korhonen P.K."/>
            <person name="Young N.D."/>
            <person name="Hall R.S."/>
            <person name="Jex A.R."/>
            <person name="Murali S.C."/>
            <person name="Hughes D.S."/>
            <person name="Lee S.F."/>
            <person name="Perry T."/>
            <person name="Stroehlein A.J."/>
            <person name="Ansell B.R."/>
            <person name="Breugelmans B."/>
            <person name="Hofmann A."/>
            <person name="Qu J."/>
            <person name="Dugan S."/>
            <person name="Lee S.L."/>
            <person name="Chao H."/>
            <person name="Dinh H."/>
            <person name="Han Y."/>
            <person name="Doddapaneni H.V."/>
            <person name="Worley K.C."/>
            <person name="Muzny D.M."/>
            <person name="Ioannidis P."/>
            <person name="Waterhouse R.M."/>
            <person name="Zdobnov E.M."/>
            <person name="James P.J."/>
            <person name="Bagnall N.H."/>
            <person name="Kotze A.C."/>
            <person name="Gibbs R.A."/>
            <person name="Richards S."/>
            <person name="Batterham P."/>
            <person name="Gasser R.B."/>
        </authorList>
    </citation>
    <scope>NUCLEOTIDE SEQUENCE [LARGE SCALE GENOMIC DNA]</scope>
    <source>
        <strain evidence="15 16">LS</strain>
        <tissue evidence="15">Full body</tissue>
    </source>
</reference>
<dbReference type="PANTHER" id="PTHR12787">
    <property type="entry name" value="RIBOSOMAL RNA-PROCESSING PROTEIN 8"/>
    <property type="match status" value="1"/>
</dbReference>
<evidence type="ECO:0000256" key="6">
    <source>
        <dbReference type="ARBA" id="ARBA00022603"/>
    </source>
</evidence>
<feature type="compositionally biased region" description="Basic residues" evidence="14">
    <location>
        <begin position="31"/>
        <end position="44"/>
    </location>
</feature>
<feature type="compositionally biased region" description="Basic residues" evidence="14">
    <location>
        <begin position="78"/>
        <end position="97"/>
    </location>
</feature>
<dbReference type="FunFam" id="1.10.10.2150:FF:000001">
    <property type="entry name" value="Ribosomal RNA-processing protein 8"/>
    <property type="match status" value="1"/>
</dbReference>
<keyword evidence="5 13" id="KW-0698">rRNA processing</keyword>
<evidence type="ECO:0000256" key="13">
    <source>
        <dbReference type="RuleBase" id="RU365074"/>
    </source>
</evidence>
<dbReference type="Gene3D" id="3.40.50.150">
    <property type="entry name" value="Vaccinia Virus protein VP39"/>
    <property type="match status" value="1"/>
</dbReference>
<dbReference type="GO" id="GO:0000183">
    <property type="term" value="P:rDNA heterochromatin formation"/>
    <property type="evidence" value="ECO:0007669"/>
    <property type="project" value="TreeGrafter"/>
</dbReference>
<evidence type="ECO:0000256" key="1">
    <source>
        <dbReference type="ARBA" id="ARBA00004604"/>
    </source>
</evidence>